<dbReference type="PANTHER" id="PTHR43049">
    <property type="entry name" value="EARLY ENDOSOME ANTIGEN"/>
    <property type="match status" value="1"/>
</dbReference>
<gene>
    <name evidence="4" type="ORF">BCR37DRAFT_392613</name>
</gene>
<feature type="coiled-coil region" evidence="1">
    <location>
        <begin position="514"/>
        <end position="544"/>
    </location>
</feature>
<feature type="region of interest" description="Disordered" evidence="2">
    <location>
        <begin position="145"/>
        <end position="234"/>
    </location>
</feature>
<feature type="coiled-coil region" evidence="1">
    <location>
        <begin position="352"/>
        <end position="431"/>
    </location>
</feature>
<protein>
    <submittedName>
        <fullName evidence="4">Uncharacterized protein</fullName>
    </submittedName>
</protein>
<keyword evidence="3" id="KW-0812">Transmembrane</keyword>
<accession>A0A1Y2FH47</accession>
<feature type="compositionally biased region" description="Acidic residues" evidence="2">
    <location>
        <begin position="1"/>
        <end position="14"/>
    </location>
</feature>
<evidence type="ECO:0000313" key="4">
    <source>
        <dbReference type="EMBL" id="ORY83281.1"/>
    </source>
</evidence>
<feature type="region of interest" description="Disordered" evidence="2">
    <location>
        <begin position="61"/>
        <end position="118"/>
    </location>
</feature>
<organism evidence="4 5">
    <name type="scientific">Protomyces lactucae-debilis</name>
    <dbReference type="NCBI Taxonomy" id="2754530"/>
    <lineage>
        <taxon>Eukaryota</taxon>
        <taxon>Fungi</taxon>
        <taxon>Dikarya</taxon>
        <taxon>Ascomycota</taxon>
        <taxon>Taphrinomycotina</taxon>
        <taxon>Taphrinomycetes</taxon>
        <taxon>Taphrinales</taxon>
        <taxon>Protomycetaceae</taxon>
        <taxon>Protomyces</taxon>
    </lineage>
</organism>
<dbReference type="PANTHER" id="PTHR43049:SF1">
    <property type="entry name" value="EARLY ENDOSOME ANTIGEN"/>
    <property type="match status" value="1"/>
</dbReference>
<evidence type="ECO:0000256" key="2">
    <source>
        <dbReference type="SAM" id="MobiDB-lite"/>
    </source>
</evidence>
<feature type="region of interest" description="Disordered" evidence="2">
    <location>
        <begin position="1"/>
        <end position="23"/>
    </location>
</feature>
<evidence type="ECO:0000256" key="3">
    <source>
        <dbReference type="SAM" id="Phobius"/>
    </source>
</evidence>
<feature type="compositionally biased region" description="Polar residues" evidence="2">
    <location>
        <begin position="76"/>
        <end position="85"/>
    </location>
</feature>
<keyword evidence="5" id="KW-1185">Reference proteome</keyword>
<keyword evidence="3" id="KW-1133">Transmembrane helix</keyword>
<feature type="compositionally biased region" description="Low complexity" evidence="2">
    <location>
        <begin position="61"/>
        <end position="70"/>
    </location>
</feature>
<reference evidence="4 5" key="1">
    <citation type="submission" date="2016-07" db="EMBL/GenBank/DDBJ databases">
        <title>Pervasive Adenine N6-methylation of Active Genes in Fungi.</title>
        <authorList>
            <consortium name="DOE Joint Genome Institute"/>
            <person name="Mondo S.J."/>
            <person name="Dannebaum R.O."/>
            <person name="Kuo R.C."/>
            <person name="Labutti K."/>
            <person name="Haridas S."/>
            <person name="Kuo A."/>
            <person name="Salamov A."/>
            <person name="Ahrendt S.R."/>
            <person name="Lipzen A."/>
            <person name="Sullivan W."/>
            <person name="Andreopoulos W.B."/>
            <person name="Clum A."/>
            <person name="Lindquist E."/>
            <person name="Daum C."/>
            <person name="Ramamoorthy G.K."/>
            <person name="Gryganskyi A."/>
            <person name="Culley D."/>
            <person name="Magnuson J.K."/>
            <person name="James T.Y."/>
            <person name="O'Malley M.A."/>
            <person name="Stajich J.E."/>
            <person name="Spatafora J.W."/>
            <person name="Visel A."/>
            <person name="Grigoriev I.V."/>
        </authorList>
    </citation>
    <scope>NUCLEOTIDE SEQUENCE [LARGE SCALE GENOMIC DNA]</scope>
    <source>
        <strain evidence="4 5">12-1054</strain>
    </source>
</reference>
<proteinExistence type="predicted"/>
<keyword evidence="3" id="KW-0472">Membrane</keyword>
<feature type="coiled-coil region" evidence="1">
    <location>
        <begin position="254"/>
        <end position="323"/>
    </location>
</feature>
<comment type="caution">
    <text evidence="4">The sequence shown here is derived from an EMBL/GenBank/DDBJ whole genome shotgun (WGS) entry which is preliminary data.</text>
</comment>
<dbReference type="OrthoDB" id="432685at2759"/>
<feature type="transmembrane region" description="Helical" evidence="3">
    <location>
        <begin position="554"/>
        <end position="573"/>
    </location>
</feature>
<dbReference type="EMBL" id="MCFI01000008">
    <property type="protein sequence ID" value="ORY83281.1"/>
    <property type="molecule type" value="Genomic_DNA"/>
</dbReference>
<dbReference type="RefSeq" id="XP_040725862.1">
    <property type="nucleotide sequence ID" value="XM_040871179.1"/>
</dbReference>
<keyword evidence="1" id="KW-0175">Coiled coil</keyword>
<evidence type="ECO:0000256" key="1">
    <source>
        <dbReference type="SAM" id="Coils"/>
    </source>
</evidence>
<evidence type="ECO:0000313" key="5">
    <source>
        <dbReference type="Proteomes" id="UP000193685"/>
    </source>
</evidence>
<dbReference type="STRING" id="56484.A0A1Y2FH47"/>
<dbReference type="AlphaFoldDB" id="A0A1Y2FH47"/>
<name>A0A1Y2FH47_PROLT</name>
<sequence>MVDNLDDALPEDAEPVMAEHQRAQAEALVEADLPMTREELDMHLADLGVDVTAQHASDRATAASGAARSRLPLPRTHSTTPSLDSPVSRIKPKSSLSYSDVETPSRLARRPAQPERSFTELSEISLIPQSQTPSLLRQPSFRSTIKNNRTGASVPLAQSTPRRDPAQSAARIEQLTMSEKENTRPSSSSSSPNGSDRNGHGGFTRPVSQGRQSLGDRYSSHGSPSSPSVRSETTREIPNMLLLQDHIREMQSKVKQQAQTIDLSEHRIQELERQVEEQARALQLRSREANDSKSARDTAKAQVQQLEQDLGSVHADKDALQQRWTLVQTDLAEQRTALDSLRSAHTKCLAELHALQEQYSMALADKEKAQEETKVLKGTINGLQTQVDQLSSVEERFENAQEACRRYEEQVETLRAERDEVKQELANKVVLSARSVSQSLKQDLRRPSETAAERPVLMDKAVQATRETRSWGAQTTKERLRCVSRLTQTDSVFEPAGAPPEYAADEAIKRQRDMAEMTKQMALQESLLQKLKSLQEQQRETARQKQKSPFTFTWLRAWILVTAALALFFAGYLSGMLVPSPASGMTYAEMRAWHNANALDYLLEYRGVLGGSKYYRWWEGGPLWLEKLCYWLDEKLSDGTPWPS</sequence>
<dbReference type="GeneID" id="63787778"/>
<feature type="compositionally biased region" description="Low complexity" evidence="2">
    <location>
        <begin position="220"/>
        <end position="231"/>
    </location>
</feature>
<feature type="compositionally biased region" description="Polar residues" evidence="2">
    <location>
        <begin position="145"/>
        <end position="160"/>
    </location>
</feature>
<dbReference type="Proteomes" id="UP000193685">
    <property type="component" value="Unassembled WGS sequence"/>
</dbReference>